<reference evidence="13" key="1">
    <citation type="journal article" date="2019" name="Int. J. Syst. Evol. Microbiol.">
        <title>The Global Catalogue of Microorganisms (GCM) 10K type strain sequencing project: providing services to taxonomists for standard genome sequencing and annotation.</title>
        <authorList>
            <consortium name="The Broad Institute Genomics Platform"/>
            <consortium name="The Broad Institute Genome Sequencing Center for Infectious Disease"/>
            <person name="Wu L."/>
            <person name="Ma J."/>
        </authorList>
    </citation>
    <scope>NUCLEOTIDE SEQUENCE [LARGE SCALE GENOMIC DNA]</scope>
    <source>
        <strain evidence="13">CCM 9110</strain>
    </source>
</reference>
<dbReference type="InterPro" id="IPR003849">
    <property type="entry name" value="Preprotein_translocase_YajC"/>
</dbReference>
<evidence type="ECO:0000313" key="13">
    <source>
        <dbReference type="Proteomes" id="UP001597199"/>
    </source>
</evidence>
<evidence type="ECO:0000256" key="11">
    <source>
        <dbReference type="SAM" id="Phobius"/>
    </source>
</evidence>
<comment type="caution">
    <text evidence="12">The sequence shown here is derived from an EMBL/GenBank/DDBJ whole genome shotgun (WGS) entry which is preliminary data.</text>
</comment>
<keyword evidence="6" id="KW-0653">Protein transport</keyword>
<evidence type="ECO:0000313" key="12">
    <source>
        <dbReference type="EMBL" id="MFD1399761.1"/>
    </source>
</evidence>
<feature type="transmembrane region" description="Helical" evidence="11">
    <location>
        <begin position="6"/>
        <end position="23"/>
    </location>
</feature>
<dbReference type="PANTHER" id="PTHR33909:SF1">
    <property type="entry name" value="SEC TRANSLOCON ACCESSORY COMPLEX SUBUNIT YAJC"/>
    <property type="match status" value="1"/>
</dbReference>
<dbReference type="Proteomes" id="UP001597199">
    <property type="component" value="Unassembled WGS sequence"/>
</dbReference>
<feature type="compositionally biased region" description="Basic and acidic residues" evidence="10">
    <location>
        <begin position="126"/>
        <end position="136"/>
    </location>
</feature>
<dbReference type="RefSeq" id="WP_204119116.1">
    <property type="nucleotide sequence ID" value="NZ_BOLV01000011.1"/>
</dbReference>
<feature type="compositionally biased region" description="Acidic residues" evidence="10">
    <location>
        <begin position="112"/>
        <end position="125"/>
    </location>
</feature>
<dbReference type="PANTHER" id="PTHR33909">
    <property type="entry name" value="SEC TRANSLOCON ACCESSORY COMPLEX SUBUNIT YAJC"/>
    <property type="match status" value="1"/>
</dbReference>
<organism evidence="12 13">
    <name type="scientific">Lacticaseibacillus suilingensis</name>
    <dbReference type="NCBI Taxonomy" id="2799577"/>
    <lineage>
        <taxon>Bacteria</taxon>
        <taxon>Bacillati</taxon>
        <taxon>Bacillota</taxon>
        <taxon>Bacilli</taxon>
        <taxon>Lactobacillales</taxon>
        <taxon>Lactobacillaceae</taxon>
        <taxon>Lacticaseibacillus</taxon>
    </lineage>
</organism>
<name>A0ABW4BI59_9LACO</name>
<keyword evidence="13" id="KW-1185">Reference proteome</keyword>
<evidence type="ECO:0000256" key="1">
    <source>
        <dbReference type="ARBA" id="ARBA00004162"/>
    </source>
</evidence>
<dbReference type="SMART" id="SM01323">
    <property type="entry name" value="YajC"/>
    <property type="match status" value="1"/>
</dbReference>
<comment type="subcellular location">
    <subcellularLocation>
        <location evidence="1">Cell membrane</location>
        <topology evidence="1">Single-pass membrane protein</topology>
    </subcellularLocation>
</comment>
<dbReference type="EMBL" id="JBHTOA010000040">
    <property type="protein sequence ID" value="MFD1399761.1"/>
    <property type="molecule type" value="Genomic_DNA"/>
</dbReference>
<keyword evidence="5 11" id="KW-0812">Transmembrane</keyword>
<sequence>MSSGFSMIILLVLMFGVMYFGMMRPQKKQQQQRMEMLKGLKKGDKIVTIGGLHGVIDSIDRAGNTVDLDLDGVFLTFSLSAIRTVTPAAAPVEDKPYSEPSSDDVTSNDASDNADSEAASEDTPADSDKQDDSEAK</sequence>
<keyword evidence="9 11" id="KW-0472">Membrane</keyword>
<evidence type="ECO:0000256" key="5">
    <source>
        <dbReference type="ARBA" id="ARBA00022692"/>
    </source>
</evidence>
<dbReference type="NCBIfam" id="TIGR00739">
    <property type="entry name" value="yajC"/>
    <property type="match status" value="1"/>
</dbReference>
<evidence type="ECO:0000256" key="10">
    <source>
        <dbReference type="SAM" id="MobiDB-lite"/>
    </source>
</evidence>
<keyword evidence="3" id="KW-0813">Transport</keyword>
<evidence type="ECO:0000256" key="2">
    <source>
        <dbReference type="ARBA" id="ARBA00006742"/>
    </source>
</evidence>
<evidence type="ECO:0000256" key="4">
    <source>
        <dbReference type="ARBA" id="ARBA00022475"/>
    </source>
</evidence>
<keyword evidence="4" id="KW-1003">Cell membrane</keyword>
<proteinExistence type="inferred from homology"/>
<dbReference type="PRINTS" id="PR01853">
    <property type="entry name" value="YAJCTRNLCASE"/>
</dbReference>
<keyword evidence="8" id="KW-0811">Translocation</keyword>
<feature type="region of interest" description="Disordered" evidence="10">
    <location>
        <begin position="88"/>
        <end position="136"/>
    </location>
</feature>
<evidence type="ECO:0000256" key="7">
    <source>
        <dbReference type="ARBA" id="ARBA00022989"/>
    </source>
</evidence>
<keyword evidence="7 11" id="KW-1133">Transmembrane helix</keyword>
<evidence type="ECO:0000256" key="9">
    <source>
        <dbReference type="ARBA" id="ARBA00023136"/>
    </source>
</evidence>
<protein>
    <submittedName>
        <fullName evidence="12">Preprotein translocase subunit YajC</fullName>
    </submittedName>
</protein>
<accession>A0ABW4BI59</accession>
<evidence type="ECO:0000256" key="8">
    <source>
        <dbReference type="ARBA" id="ARBA00023010"/>
    </source>
</evidence>
<gene>
    <name evidence="12" type="primary">yajC</name>
    <name evidence="12" type="ORF">ACFQ41_10625</name>
</gene>
<evidence type="ECO:0000256" key="3">
    <source>
        <dbReference type="ARBA" id="ARBA00022448"/>
    </source>
</evidence>
<comment type="similarity">
    <text evidence="2">Belongs to the YajC family.</text>
</comment>
<evidence type="ECO:0000256" key="6">
    <source>
        <dbReference type="ARBA" id="ARBA00022927"/>
    </source>
</evidence>
<dbReference type="Pfam" id="PF02699">
    <property type="entry name" value="YajC"/>
    <property type="match status" value="1"/>
</dbReference>